<dbReference type="AlphaFoldDB" id="A0A8J2R1M4"/>
<evidence type="ECO:0000256" key="2">
    <source>
        <dbReference type="ARBA" id="ARBA00022729"/>
    </source>
</evidence>
<feature type="transmembrane region" description="Helical" evidence="5">
    <location>
        <begin position="12"/>
        <end position="31"/>
    </location>
</feature>
<keyword evidence="7" id="KW-1185">Reference proteome</keyword>
<dbReference type="GO" id="GO:0042302">
    <property type="term" value="F:structural constituent of cuticle"/>
    <property type="evidence" value="ECO:0007669"/>
    <property type="project" value="UniProtKB-UniRule"/>
</dbReference>
<dbReference type="PANTHER" id="PTHR12236:SF85">
    <property type="entry name" value="PRO-RESILIN"/>
    <property type="match status" value="1"/>
</dbReference>
<dbReference type="InterPro" id="IPR000618">
    <property type="entry name" value="Insect_cuticle"/>
</dbReference>
<feature type="compositionally biased region" description="Low complexity" evidence="4">
    <location>
        <begin position="49"/>
        <end position="62"/>
    </location>
</feature>
<feature type="compositionally biased region" description="Gly residues" evidence="4">
    <location>
        <begin position="385"/>
        <end position="422"/>
    </location>
</feature>
<name>A0A8J2R1M4_9NEOP</name>
<feature type="compositionally biased region" description="Polar residues" evidence="4">
    <location>
        <begin position="140"/>
        <end position="156"/>
    </location>
</feature>
<dbReference type="Proteomes" id="UP000789524">
    <property type="component" value="Unassembled WGS sequence"/>
</dbReference>
<dbReference type="PROSITE" id="PS00233">
    <property type="entry name" value="CHIT_BIND_RR_1"/>
    <property type="match status" value="1"/>
</dbReference>
<dbReference type="PROSITE" id="PS51155">
    <property type="entry name" value="CHIT_BIND_RR_2"/>
    <property type="match status" value="1"/>
</dbReference>
<gene>
    <name evidence="6" type="ORF">DCHRY22_LOCUS12715</name>
</gene>
<reference evidence="6" key="1">
    <citation type="submission" date="2021-09" db="EMBL/GenBank/DDBJ databases">
        <authorList>
            <person name="Martin H S."/>
        </authorList>
    </citation>
    <scope>NUCLEOTIDE SEQUENCE</scope>
</reference>
<dbReference type="EMBL" id="CAKASE010000078">
    <property type="protein sequence ID" value="CAG9578651.1"/>
    <property type="molecule type" value="Genomic_DNA"/>
</dbReference>
<comment type="caution">
    <text evidence="6">The sequence shown here is derived from an EMBL/GenBank/DDBJ whole genome shotgun (WGS) entry which is preliminary data.</text>
</comment>
<keyword evidence="5" id="KW-1133">Transmembrane helix</keyword>
<dbReference type="PANTHER" id="PTHR12236">
    <property type="entry name" value="STRUCTURAL CONTITUENT OF CUTICLE"/>
    <property type="match status" value="1"/>
</dbReference>
<dbReference type="GO" id="GO:0005615">
    <property type="term" value="C:extracellular space"/>
    <property type="evidence" value="ECO:0007669"/>
    <property type="project" value="TreeGrafter"/>
</dbReference>
<feature type="compositionally biased region" description="Gly residues" evidence="4">
    <location>
        <begin position="66"/>
        <end position="75"/>
    </location>
</feature>
<accession>A0A8J2R1M4</accession>
<keyword evidence="5" id="KW-0812">Transmembrane</keyword>
<feature type="compositionally biased region" description="Polar residues" evidence="4">
    <location>
        <begin position="113"/>
        <end position="122"/>
    </location>
</feature>
<protein>
    <submittedName>
        <fullName evidence="6">(African queen) hypothetical protein</fullName>
    </submittedName>
</protein>
<evidence type="ECO:0000256" key="5">
    <source>
        <dbReference type="SAM" id="Phobius"/>
    </source>
</evidence>
<dbReference type="PRINTS" id="PR00947">
    <property type="entry name" value="CUTICLE"/>
</dbReference>
<dbReference type="OrthoDB" id="6425109at2759"/>
<evidence type="ECO:0000256" key="3">
    <source>
        <dbReference type="PROSITE-ProRule" id="PRU00497"/>
    </source>
</evidence>
<keyword evidence="2" id="KW-0732">Signal</keyword>
<feature type="compositionally biased region" description="Low complexity" evidence="4">
    <location>
        <begin position="169"/>
        <end position="183"/>
    </location>
</feature>
<evidence type="ECO:0000313" key="6">
    <source>
        <dbReference type="EMBL" id="CAG9578651.1"/>
    </source>
</evidence>
<feature type="compositionally biased region" description="Gly residues" evidence="4">
    <location>
        <begin position="272"/>
        <end position="294"/>
    </location>
</feature>
<evidence type="ECO:0000256" key="1">
    <source>
        <dbReference type="ARBA" id="ARBA00022460"/>
    </source>
</evidence>
<dbReference type="GO" id="GO:0031012">
    <property type="term" value="C:extracellular matrix"/>
    <property type="evidence" value="ECO:0007669"/>
    <property type="project" value="TreeGrafter"/>
</dbReference>
<dbReference type="InterPro" id="IPR051217">
    <property type="entry name" value="Insect_Cuticle_Struc_Prot"/>
</dbReference>
<sequence length="422" mass="42327">MNGCCITAQEHMAWLGLVTSLCLAVLVVTSITCEPPVNSYLPPGGSSGSSGRPSSQYGPPGSNQGRFGGVGSGRGRPGENYDQSGRSLGSPSSEYGAPGAQGFQDGSQDQQGPNSQYRTPNQGGSGNLRGPASGRGTPQRPDSSYGTPLQGFQSGDQNNFPGQGGFSGQGSSRPGVSPSSSYGTPDFGNGRNIENESYRSSGVDESNGPAKYEFSYEVDDAETGTMFGHSEQRNGDLTTGQYNVVLPDGRKQVVEYEADQDGYKPQIRYEGAGRGVGGSGFGQGGRNGGQGYPGVGANADAFANAQSGAQQGGNYQSGFGDGSGGGYPSGRPGSSGEDFLGNQGFPGSGSGSEYPRGSGGSSFPGRSQSNFPGQQGNQGYSTGPQGAGGAPRGSGRGPNAGGGGSGEGYPSGGPNGQRGSGY</sequence>
<keyword evidence="1 3" id="KW-0193">Cuticle</keyword>
<evidence type="ECO:0000256" key="4">
    <source>
        <dbReference type="SAM" id="MobiDB-lite"/>
    </source>
</evidence>
<keyword evidence="5" id="KW-0472">Membrane</keyword>
<feature type="compositionally biased region" description="Polar residues" evidence="4">
    <location>
        <begin position="81"/>
        <end position="93"/>
    </location>
</feature>
<evidence type="ECO:0000313" key="7">
    <source>
        <dbReference type="Proteomes" id="UP000789524"/>
    </source>
</evidence>
<feature type="region of interest" description="Disordered" evidence="4">
    <location>
        <begin position="265"/>
        <end position="422"/>
    </location>
</feature>
<feature type="compositionally biased region" description="Low complexity" evidence="4">
    <location>
        <begin position="100"/>
        <end position="112"/>
    </location>
</feature>
<feature type="compositionally biased region" description="Gly residues" evidence="4">
    <location>
        <begin position="319"/>
        <end position="328"/>
    </location>
</feature>
<dbReference type="InterPro" id="IPR031311">
    <property type="entry name" value="CHIT_BIND_RR_consensus"/>
</dbReference>
<feature type="compositionally biased region" description="Polar residues" evidence="4">
    <location>
        <begin position="368"/>
        <end position="382"/>
    </location>
</feature>
<dbReference type="Pfam" id="PF00379">
    <property type="entry name" value="Chitin_bind_4"/>
    <property type="match status" value="1"/>
</dbReference>
<organism evidence="6 7">
    <name type="scientific">Danaus chrysippus</name>
    <name type="common">African queen</name>
    <dbReference type="NCBI Taxonomy" id="151541"/>
    <lineage>
        <taxon>Eukaryota</taxon>
        <taxon>Metazoa</taxon>
        <taxon>Ecdysozoa</taxon>
        <taxon>Arthropoda</taxon>
        <taxon>Hexapoda</taxon>
        <taxon>Insecta</taxon>
        <taxon>Pterygota</taxon>
        <taxon>Neoptera</taxon>
        <taxon>Endopterygota</taxon>
        <taxon>Lepidoptera</taxon>
        <taxon>Glossata</taxon>
        <taxon>Ditrysia</taxon>
        <taxon>Papilionoidea</taxon>
        <taxon>Nymphalidae</taxon>
        <taxon>Danainae</taxon>
        <taxon>Danaini</taxon>
        <taxon>Danaina</taxon>
        <taxon>Danaus</taxon>
        <taxon>Anosia</taxon>
    </lineage>
</organism>
<proteinExistence type="predicted"/>
<feature type="region of interest" description="Disordered" evidence="4">
    <location>
        <begin position="42"/>
        <end position="214"/>
    </location>
</feature>